<evidence type="ECO:0000256" key="1">
    <source>
        <dbReference type="ARBA" id="ARBA00009493"/>
    </source>
</evidence>
<comment type="caution">
    <text evidence="9">The sequence shown here is derived from an EMBL/GenBank/DDBJ whole genome shotgun (WGS) entry which is preliminary data.</text>
</comment>
<dbReference type="PROSITE" id="PS00900">
    <property type="entry name" value="RNA_POL_PHAGE_1"/>
    <property type="match status" value="1"/>
</dbReference>
<evidence type="ECO:0000256" key="4">
    <source>
        <dbReference type="ARBA" id="ARBA00022679"/>
    </source>
</evidence>
<dbReference type="Gene3D" id="1.10.150.20">
    <property type="entry name" value="5' to 3' exonuclease, C-terminal subdomain"/>
    <property type="match status" value="1"/>
</dbReference>
<keyword evidence="4" id="KW-0808">Transferase</keyword>
<dbReference type="Proteomes" id="UP001054821">
    <property type="component" value="Chromosome 1"/>
</dbReference>
<dbReference type="EMBL" id="JAJFAZ020000001">
    <property type="protein sequence ID" value="KAI5352927.1"/>
    <property type="molecule type" value="Genomic_DNA"/>
</dbReference>
<dbReference type="GO" id="GO:0006390">
    <property type="term" value="P:mitochondrial transcription"/>
    <property type="evidence" value="ECO:0007669"/>
    <property type="project" value="TreeGrafter"/>
</dbReference>
<dbReference type="PANTHER" id="PTHR10102:SF0">
    <property type="entry name" value="DNA-DIRECTED RNA POLYMERASE, MITOCHONDRIAL"/>
    <property type="match status" value="1"/>
</dbReference>
<comment type="catalytic activity">
    <reaction evidence="7">
        <text>RNA(n) + a ribonucleoside 5'-triphosphate = RNA(n+1) + diphosphate</text>
        <dbReference type="Rhea" id="RHEA:21248"/>
        <dbReference type="Rhea" id="RHEA-COMP:14527"/>
        <dbReference type="Rhea" id="RHEA-COMP:17342"/>
        <dbReference type="ChEBI" id="CHEBI:33019"/>
        <dbReference type="ChEBI" id="CHEBI:61557"/>
        <dbReference type="ChEBI" id="CHEBI:140395"/>
        <dbReference type="EC" id="2.7.7.6"/>
    </reaction>
</comment>
<evidence type="ECO:0000256" key="5">
    <source>
        <dbReference type="ARBA" id="ARBA00022695"/>
    </source>
</evidence>
<dbReference type="InterPro" id="IPR043502">
    <property type="entry name" value="DNA/RNA_pol_sf"/>
</dbReference>
<name>A0AAD4ZRD1_PRUDU</name>
<organism evidence="9 10">
    <name type="scientific">Prunus dulcis</name>
    <name type="common">Almond</name>
    <name type="synonym">Amygdalus dulcis</name>
    <dbReference type="NCBI Taxonomy" id="3755"/>
    <lineage>
        <taxon>Eukaryota</taxon>
        <taxon>Viridiplantae</taxon>
        <taxon>Streptophyta</taxon>
        <taxon>Embryophyta</taxon>
        <taxon>Tracheophyta</taxon>
        <taxon>Spermatophyta</taxon>
        <taxon>Magnoliopsida</taxon>
        <taxon>eudicotyledons</taxon>
        <taxon>Gunneridae</taxon>
        <taxon>Pentapetalae</taxon>
        <taxon>rosids</taxon>
        <taxon>fabids</taxon>
        <taxon>Rosales</taxon>
        <taxon>Rosaceae</taxon>
        <taxon>Amygdaloideae</taxon>
        <taxon>Amygdaleae</taxon>
        <taxon>Prunus</taxon>
    </lineage>
</organism>
<evidence type="ECO:0000256" key="2">
    <source>
        <dbReference type="ARBA" id="ARBA00012418"/>
    </source>
</evidence>
<feature type="domain" description="DNA-directed RNA polymerase C-terminal" evidence="8">
    <location>
        <begin position="1"/>
        <end position="79"/>
    </location>
</feature>
<keyword evidence="3" id="KW-0240">DNA-directed RNA polymerase</keyword>
<dbReference type="GO" id="GO:0034245">
    <property type="term" value="C:mitochondrial DNA-directed RNA polymerase complex"/>
    <property type="evidence" value="ECO:0007669"/>
    <property type="project" value="TreeGrafter"/>
</dbReference>
<dbReference type="GO" id="GO:0003899">
    <property type="term" value="F:DNA-directed RNA polymerase activity"/>
    <property type="evidence" value="ECO:0007669"/>
    <property type="project" value="UniProtKB-EC"/>
</dbReference>
<feature type="domain" description="DNA-directed RNA polymerase C-terminal" evidence="8">
    <location>
        <begin position="87"/>
        <end position="243"/>
    </location>
</feature>
<dbReference type="SUPFAM" id="SSF56672">
    <property type="entry name" value="DNA/RNA polymerases"/>
    <property type="match status" value="1"/>
</dbReference>
<evidence type="ECO:0000256" key="6">
    <source>
        <dbReference type="ARBA" id="ARBA00023163"/>
    </source>
</evidence>
<dbReference type="AlphaFoldDB" id="A0AAD4ZRD1"/>
<evidence type="ECO:0000259" key="8">
    <source>
        <dbReference type="Pfam" id="PF00940"/>
    </source>
</evidence>
<dbReference type="InterPro" id="IPR002092">
    <property type="entry name" value="DNA-dir_Rpol_phage-type"/>
</dbReference>
<proteinExistence type="inferred from homology"/>
<keyword evidence="10" id="KW-1185">Reference proteome</keyword>
<evidence type="ECO:0000256" key="3">
    <source>
        <dbReference type="ARBA" id="ARBA00022478"/>
    </source>
</evidence>
<dbReference type="GO" id="GO:0003677">
    <property type="term" value="F:DNA binding"/>
    <property type="evidence" value="ECO:0007669"/>
    <property type="project" value="InterPro"/>
</dbReference>
<sequence>MPVHQDGSCNGLQHYAALGRDKLGAAAVNLVGGDKPADVYSGIAARVLDIMRNDAEKDPATNPNALHARLLINQVDRKLGEADSYDTTLTALGEMFEAARSIMSWLGECAKVIASENQPVRWITPLGLPVVQPYRQLGRHLIKTSLQVLTLQRETDKVMVKRQRTAFPPNFVHSLDGSHMMMTAVACKKAGLNFAGVHDSYWTHACDIDEMNRILREKFVELYEAPILENLLEGFQQSFPTLTFPPYQIAETSISEMFLNLPISSTSLSQMIARQQCPFCLF</sequence>
<gene>
    <name evidence="9" type="ORF">L3X38_005819</name>
</gene>
<evidence type="ECO:0000313" key="9">
    <source>
        <dbReference type="EMBL" id="KAI5352927.1"/>
    </source>
</evidence>
<dbReference type="PANTHER" id="PTHR10102">
    <property type="entry name" value="DNA-DIRECTED RNA POLYMERASE, MITOCHONDRIAL"/>
    <property type="match status" value="1"/>
</dbReference>
<accession>A0AAD4ZRD1</accession>
<comment type="similarity">
    <text evidence="1">Belongs to the phage and mitochondrial RNA polymerase family.</text>
</comment>
<evidence type="ECO:0000313" key="10">
    <source>
        <dbReference type="Proteomes" id="UP001054821"/>
    </source>
</evidence>
<keyword evidence="5" id="KW-0548">Nucleotidyltransferase</keyword>
<dbReference type="Gene3D" id="3.30.70.370">
    <property type="match status" value="1"/>
</dbReference>
<dbReference type="EC" id="2.7.7.6" evidence="2"/>
<dbReference type="InterPro" id="IPR046950">
    <property type="entry name" value="DNA-dir_Rpol_C_phage-type"/>
</dbReference>
<protein>
    <recommendedName>
        <fullName evidence="2">DNA-directed RNA polymerase</fullName>
        <ecNumber evidence="2">2.7.7.6</ecNumber>
    </recommendedName>
</protein>
<reference evidence="9 10" key="1">
    <citation type="journal article" date="2022" name="G3 (Bethesda)">
        <title>Whole-genome sequence and methylome profiling of the almond [Prunus dulcis (Mill.) D.A. Webb] cultivar 'Nonpareil'.</title>
        <authorList>
            <person name="D'Amico-Willman K.M."/>
            <person name="Ouma W.Z."/>
            <person name="Meulia T."/>
            <person name="Sideli G.M."/>
            <person name="Gradziel T.M."/>
            <person name="Fresnedo-Ramirez J."/>
        </authorList>
    </citation>
    <scope>NUCLEOTIDE SEQUENCE [LARGE SCALE GENOMIC DNA]</scope>
    <source>
        <strain evidence="9">Clone GOH B32 T37-40</strain>
    </source>
</reference>
<evidence type="ECO:0000256" key="7">
    <source>
        <dbReference type="ARBA" id="ARBA00048552"/>
    </source>
</evidence>
<keyword evidence="6" id="KW-0804">Transcription</keyword>
<dbReference type="Pfam" id="PF00940">
    <property type="entry name" value="RNA_pol"/>
    <property type="match status" value="2"/>
</dbReference>